<dbReference type="EMBL" id="JABSTQ010004288">
    <property type="protein sequence ID" value="KAG0442748.1"/>
    <property type="molecule type" value="Genomic_DNA"/>
</dbReference>
<name>A0AC60QVK7_IXOPE</name>
<evidence type="ECO:0000313" key="2">
    <source>
        <dbReference type="Proteomes" id="UP000805193"/>
    </source>
</evidence>
<dbReference type="Proteomes" id="UP000805193">
    <property type="component" value="Unassembled WGS sequence"/>
</dbReference>
<gene>
    <name evidence="1" type="ORF">HPB47_015627</name>
</gene>
<comment type="caution">
    <text evidence="1">The sequence shown here is derived from an EMBL/GenBank/DDBJ whole genome shotgun (WGS) entry which is preliminary data.</text>
</comment>
<organism evidence="1 2">
    <name type="scientific">Ixodes persulcatus</name>
    <name type="common">Taiga tick</name>
    <dbReference type="NCBI Taxonomy" id="34615"/>
    <lineage>
        <taxon>Eukaryota</taxon>
        <taxon>Metazoa</taxon>
        <taxon>Ecdysozoa</taxon>
        <taxon>Arthropoda</taxon>
        <taxon>Chelicerata</taxon>
        <taxon>Arachnida</taxon>
        <taxon>Acari</taxon>
        <taxon>Parasitiformes</taxon>
        <taxon>Ixodida</taxon>
        <taxon>Ixodoidea</taxon>
        <taxon>Ixodidae</taxon>
        <taxon>Ixodinae</taxon>
        <taxon>Ixodes</taxon>
    </lineage>
</organism>
<reference evidence="1 2" key="1">
    <citation type="journal article" date="2020" name="Cell">
        <title>Large-Scale Comparative Analyses of Tick Genomes Elucidate Their Genetic Diversity and Vector Capacities.</title>
        <authorList>
            <consortium name="Tick Genome and Microbiome Consortium (TIGMIC)"/>
            <person name="Jia N."/>
            <person name="Wang J."/>
            <person name="Shi W."/>
            <person name="Du L."/>
            <person name="Sun Y."/>
            <person name="Zhan W."/>
            <person name="Jiang J.F."/>
            <person name="Wang Q."/>
            <person name="Zhang B."/>
            <person name="Ji P."/>
            <person name="Bell-Sakyi L."/>
            <person name="Cui X.M."/>
            <person name="Yuan T.T."/>
            <person name="Jiang B.G."/>
            <person name="Yang W.F."/>
            <person name="Lam T.T."/>
            <person name="Chang Q.C."/>
            <person name="Ding S.J."/>
            <person name="Wang X.J."/>
            <person name="Zhu J.G."/>
            <person name="Ruan X.D."/>
            <person name="Zhao L."/>
            <person name="Wei J.T."/>
            <person name="Ye R.Z."/>
            <person name="Que T.C."/>
            <person name="Du C.H."/>
            <person name="Zhou Y.H."/>
            <person name="Cheng J.X."/>
            <person name="Dai P.F."/>
            <person name="Guo W.B."/>
            <person name="Han X.H."/>
            <person name="Huang E.J."/>
            <person name="Li L.F."/>
            <person name="Wei W."/>
            <person name="Gao Y.C."/>
            <person name="Liu J.Z."/>
            <person name="Shao H.Z."/>
            <person name="Wang X."/>
            <person name="Wang C.C."/>
            <person name="Yang T.C."/>
            <person name="Huo Q.B."/>
            <person name="Li W."/>
            <person name="Chen H.Y."/>
            <person name="Chen S.E."/>
            <person name="Zhou L.G."/>
            <person name="Ni X.B."/>
            <person name="Tian J.H."/>
            <person name="Sheng Y."/>
            <person name="Liu T."/>
            <person name="Pan Y.S."/>
            <person name="Xia L.Y."/>
            <person name="Li J."/>
            <person name="Zhao F."/>
            <person name="Cao W.C."/>
        </authorList>
    </citation>
    <scope>NUCLEOTIDE SEQUENCE [LARGE SCALE GENOMIC DNA]</scope>
    <source>
        <strain evidence="1">Iper-2018</strain>
    </source>
</reference>
<proteinExistence type="predicted"/>
<evidence type="ECO:0000313" key="1">
    <source>
        <dbReference type="EMBL" id="KAG0442748.1"/>
    </source>
</evidence>
<protein>
    <submittedName>
        <fullName evidence="1">Uncharacterized protein</fullName>
    </submittedName>
</protein>
<keyword evidence="2" id="KW-1185">Reference proteome</keyword>
<accession>A0AC60QVK7</accession>
<sequence length="297" mass="33790">MLNDGGASTTKKGSPRFYWGTWALIRFWEDRLEDLQRVKKNGAVYAEIAAALEVLELLTARDQEHSKIENICSTYRSLRLNCPLNFVAYHFGYRQRSRLVGSRQQLPELFPDDVSYGLVDVWNTGAKVAARRRSAGWGNIAKSAFGMESAGVVDIWAVMGVTLAALLALLWYSSHTLPWMVAIPKPALFLLTPSYWKCSYAERYFPVQPYVREPERFEPRPENLEPIIVAEGIYKLFAFCHLGRIQHAAGLGRQGHRSRYIDLNQDSQPTLGTCGWSHLFGKPQSDTLPQKFRHLCH</sequence>